<dbReference type="AlphaFoldDB" id="A0A4S2MNP7"/>
<feature type="compositionally biased region" description="Low complexity" evidence="1">
    <location>
        <begin position="367"/>
        <end position="383"/>
    </location>
</feature>
<feature type="compositionally biased region" description="Polar residues" evidence="1">
    <location>
        <begin position="42"/>
        <end position="61"/>
    </location>
</feature>
<dbReference type="Gene3D" id="3.40.50.620">
    <property type="entry name" value="HUPs"/>
    <property type="match status" value="1"/>
</dbReference>
<dbReference type="EMBL" id="ML220138">
    <property type="protein sequence ID" value="TGZ78750.1"/>
    <property type="molecule type" value="Genomic_DNA"/>
</dbReference>
<gene>
    <name evidence="3" type="ORF">EX30DRAFT_397579</name>
</gene>
<feature type="compositionally biased region" description="Low complexity" evidence="1">
    <location>
        <begin position="27"/>
        <end position="41"/>
    </location>
</feature>
<evidence type="ECO:0000313" key="3">
    <source>
        <dbReference type="EMBL" id="TGZ78750.1"/>
    </source>
</evidence>
<evidence type="ECO:0000313" key="4">
    <source>
        <dbReference type="Proteomes" id="UP000298138"/>
    </source>
</evidence>
<feature type="compositionally biased region" description="Basic residues" evidence="1">
    <location>
        <begin position="325"/>
        <end position="337"/>
    </location>
</feature>
<feature type="region of interest" description="Disordered" evidence="1">
    <location>
        <begin position="366"/>
        <end position="408"/>
    </location>
</feature>
<feature type="domain" description="UspA" evidence="2">
    <location>
        <begin position="569"/>
        <end position="663"/>
    </location>
</feature>
<dbReference type="STRING" id="341454.A0A4S2MNP7"/>
<feature type="region of interest" description="Disordered" evidence="1">
    <location>
        <begin position="259"/>
        <end position="337"/>
    </location>
</feature>
<dbReference type="CDD" id="cd23659">
    <property type="entry name" value="USP_At3g01520-like"/>
    <property type="match status" value="1"/>
</dbReference>
<feature type="compositionally biased region" description="Polar residues" evidence="1">
    <location>
        <begin position="387"/>
        <end position="405"/>
    </location>
</feature>
<feature type="region of interest" description="Disordered" evidence="1">
    <location>
        <begin position="537"/>
        <end position="573"/>
    </location>
</feature>
<dbReference type="OrthoDB" id="992776at2759"/>
<dbReference type="SUPFAM" id="SSF52402">
    <property type="entry name" value="Adenine nucleotide alpha hydrolases-like"/>
    <property type="match status" value="1"/>
</dbReference>
<accession>A0A4S2MNP7</accession>
<feature type="compositionally biased region" description="Basic and acidic residues" evidence="1">
    <location>
        <begin position="280"/>
        <end position="311"/>
    </location>
</feature>
<organism evidence="3 4">
    <name type="scientific">Ascodesmis nigricans</name>
    <dbReference type="NCBI Taxonomy" id="341454"/>
    <lineage>
        <taxon>Eukaryota</taxon>
        <taxon>Fungi</taxon>
        <taxon>Dikarya</taxon>
        <taxon>Ascomycota</taxon>
        <taxon>Pezizomycotina</taxon>
        <taxon>Pezizomycetes</taxon>
        <taxon>Pezizales</taxon>
        <taxon>Ascodesmidaceae</taxon>
        <taxon>Ascodesmis</taxon>
    </lineage>
</organism>
<feature type="compositionally biased region" description="Acidic residues" evidence="1">
    <location>
        <begin position="259"/>
        <end position="279"/>
    </location>
</feature>
<feature type="compositionally biased region" description="Low complexity" evidence="1">
    <location>
        <begin position="70"/>
        <end position="88"/>
    </location>
</feature>
<protein>
    <recommendedName>
        <fullName evidence="2">UspA domain-containing protein</fullName>
    </recommendedName>
</protein>
<dbReference type="InterPro" id="IPR014729">
    <property type="entry name" value="Rossmann-like_a/b/a_fold"/>
</dbReference>
<dbReference type="PANTHER" id="PTHR46100">
    <property type="entry name" value="IMP2'P"/>
    <property type="match status" value="1"/>
</dbReference>
<dbReference type="PRINTS" id="PR01438">
    <property type="entry name" value="UNVRSLSTRESS"/>
</dbReference>
<dbReference type="PANTHER" id="PTHR46100:SF4">
    <property type="entry name" value="USPA DOMAIN-CONTAINING PROTEIN"/>
    <property type="match status" value="1"/>
</dbReference>
<sequence length="740" mass="79255">MSLESALEEERLEILKLLERPAGGGRSSSSHPSGAFSTPSSPRQTYASLARTTSPARQVSSLIDAVSELPIPSSGRRGPTSGRSSPGLPSSPPPSANGIYRTSSGPSNPRLLGSHRPDRGLTPNAEYNFNMTPSSIGGAGNPNLRKQSGSRMGAMNRSRSPLAMGNSYRSTSPGAYALPLESARKILTEHGQLVDLDTAYAKLNDEALYSSGGILGTLPERKPILDSEGQHVLASSGETVTSDGGLRLQKDLVDEEAIVYSSDDDSSDDESPGTDDEEENRGRTGERRRTRSLVDEENNTRTDNPDREIKSMLDIGIEPGGPRKSTGKKATKGPGHRKTMSLLAAAEEERKNVSSKYKVRSLLPSISVTPSAPGSTSPTTSRRSGVHPSTSYDLTSAASTPVSSDQEADDLDIRRAQRMEMIVSPIISTPESQRVIRTIVRGDYESIHRNPTPERERPRRPRKYLVATDLSAEAQYAMEWTIGTVLRDGDTLMAIYVADQENVEDGGKPVSEASIEDALTTGELISQAHAAVQGTMTPPIHMGSLQHLPGTSSPLAVTSRSSESGVERSRERTKAERERYIACDAITAVVQKLLKKTRLQVKVIVEVIHCKSPKHLLTEIIDLCEPTLVVLGSRGRSALKGVLLGSFSNYLVTKSSVPVMVARKKLKHTKKYARTNEPLKVRAKWRGSGSAGKMGKMGRGLSWKGSGVGETPPGAVAGLAGLGMVVTGRKGEGGARRSSA</sequence>
<dbReference type="InterPro" id="IPR006016">
    <property type="entry name" value="UspA"/>
</dbReference>
<feature type="compositionally biased region" description="Polar residues" evidence="1">
    <location>
        <begin position="125"/>
        <end position="135"/>
    </location>
</feature>
<dbReference type="Proteomes" id="UP000298138">
    <property type="component" value="Unassembled WGS sequence"/>
</dbReference>
<reference evidence="3 4" key="1">
    <citation type="submission" date="2019-04" db="EMBL/GenBank/DDBJ databases">
        <title>Comparative genomics and transcriptomics to analyze fruiting body development in filamentous ascomycetes.</title>
        <authorList>
            <consortium name="DOE Joint Genome Institute"/>
            <person name="Lutkenhaus R."/>
            <person name="Traeger S."/>
            <person name="Breuer J."/>
            <person name="Kuo A."/>
            <person name="Lipzen A."/>
            <person name="Pangilinan J."/>
            <person name="Dilworth D."/>
            <person name="Sandor L."/>
            <person name="Poggeler S."/>
            <person name="Barry K."/>
            <person name="Grigoriev I.V."/>
            <person name="Nowrousian M."/>
        </authorList>
    </citation>
    <scope>NUCLEOTIDE SEQUENCE [LARGE SCALE GENOMIC DNA]</scope>
    <source>
        <strain evidence="3 4">CBS 389.68</strain>
    </source>
</reference>
<feature type="compositionally biased region" description="Polar residues" evidence="1">
    <location>
        <begin position="549"/>
        <end position="558"/>
    </location>
</feature>
<proteinExistence type="predicted"/>
<evidence type="ECO:0000259" key="2">
    <source>
        <dbReference type="Pfam" id="PF00582"/>
    </source>
</evidence>
<dbReference type="InterPro" id="IPR006015">
    <property type="entry name" value="Universal_stress_UspA"/>
</dbReference>
<feature type="region of interest" description="Disordered" evidence="1">
    <location>
        <begin position="18"/>
        <end position="168"/>
    </location>
</feature>
<evidence type="ECO:0000256" key="1">
    <source>
        <dbReference type="SAM" id="MobiDB-lite"/>
    </source>
</evidence>
<dbReference type="Pfam" id="PF00582">
    <property type="entry name" value="Usp"/>
    <property type="match status" value="1"/>
</dbReference>
<name>A0A4S2MNP7_9PEZI</name>
<keyword evidence="4" id="KW-1185">Reference proteome</keyword>
<dbReference type="InParanoid" id="A0A4S2MNP7"/>